<dbReference type="PANTHER" id="PTHR16026">
    <property type="entry name" value="CARTILAGE ACIDIC PROTEIN 1"/>
    <property type="match status" value="1"/>
</dbReference>
<dbReference type="SUPFAM" id="SSF49373">
    <property type="entry name" value="Invasin/intimin cell-adhesion fragments"/>
    <property type="match status" value="2"/>
</dbReference>
<dbReference type="InterPro" id="IPR028994">
    <property type="entry name" value="Integrin_alpha_N"/>
</dbReference>
<evidence type="ECO:0000259" key="2">
    <source>
        <dbReference type="SMART" id="SM00635"/>
    </source>
</evidence>
<dbReference type="EMBL" id="CP025938">
    <property type="protein sequence ID" value="AUS06216.1"/>
    <property type="molecule type" value="Genomic_DNA"/>
</dbReference>
<dbReference type="Pfam" id="PF13517">
    <property type="entry name" value="FG-GAP_3"/>
    <property type="match status" value="3"/>
</dbReference>
<proteinExistence type="predicted"/>
<dbReference type="InterPro" id="IPR003343">
    <property type="entry name" value="Big_2"/>
</dbReference>
<dbReference type="Gene3D" id="2.60.40.1080">
    <property type="match status" value="2"/>
</dbReference>
<dbReference type="PANTHER" id="PTHR16026:SF0">
    <property type="entry name" value="CARTILAGE ACIDIC PROTEIN 1"/>
    <property type="match status" value="1"/>
</dbReference>
<protein>
    <recommendedName>
        <fullName evidence="2">BIG2 domain-containing protein</fullName>
    </recommendedName>
</protein>
<dbReference type="InterPro" id="IPR013517">
    <property type="entry name" value="FG-GAP"/>
</dbReference>
<keyword evidence="4" id="KW-1185">Reference proteome</keyword>
<accession>A0A2I7SJY7</accession>
<dbReference type="InterPro" id="IPR008964">
    <property type="entry name" value="Invasin/intimin_cell_adhesion"/>
</dbReference>
<organism evidence="3 4">
    <name type="scientific">Pseudotamlana carrageenivorans</name>
    <dbReference type="NCBI Taxonomy" id="2069432"/>
    <lineage>
        <taxon>Bacteria</taxon>
        <taxon>Pseudomonadati</taxon>
        <taxon>Bacteroidota</taxon>
        <taxon>Flavobacteriia</taxon>
        <taxon>Flavobacteriales</taxon>
        <taxon>Flavobacteriaceae</taxon>
        <taxon>Pseudotamlana</taxon>
    </lineage>
</organism>
<evidence type="ECO:0000313" key="4">
    <source>
        <dbReference type="Proteomes" id="UP000236592"/>
    </source>
</evidence>
<feature type="domain" description="BIG2" evidence="2">
    <location>
        <begin position="835"/>
        <end position="912"/>
    </location>
</feature>
<dbReference type="SUPFAM" id="SSF69318">
    <property type="entry name" value="Integrin alpha N-terminal domain"/>
    <property type="match status" value="2"/>
</dbReference>
<evidence type="ECO:0000256" key="1">
    <source>
        <dbReference type="ARBA" id="ARBA00022729"/>
    </source>
</evidence>
<dbReference type="Proteomes" id="UP000236592">
    <property type="component" value="Chromosome"/>
</dbReference>
<dbReference type="InterPro" id="IPR027039">
    <property type="entry name" value="Crtac1"/>
</dbReference>
<evidence type="ECO:0000313" key="3">
    <source>
        <dbReference type="EMBL" id="AUS06216.1"/>
    </source>
</evidence>
<reference evidence="4" key="1">
    <citation type="submission" date="2018-01" db="EMBL/GenBank/DDBJ databases">
        <title>Complete genome of Tamlana sp. UJ94.</title>
        <authorList>
            <person name="Jung J."/>
            <person name="Chung D."/>
            <person name="Bae S.S."/>
            <person name="Baek K."/>
        </authorList>
    </citation>
    <scope>NUCLEOTIDE SEQUENCE [LARGE SCALE GENOMIC DNA]</scope>
    <source>
        <strain evidence="4">UJ94</strain>
    </source>
</reference>
<feature type="domain" description="BIG2" evidence="2">
    <location>
        <begin position="747"/>
        <end position="825"/>
    </location>
</feature>
<gene>
    <name evidence="3" type="ORF">C1A40_12490</name>
</gene>
<dbReference type="Pfam" id="PF07593">
    <property type="entry name" value="UnbV_ASPIC"/>
    <property type="match status" value="1"/>
</dbReference>
<keyword evidence="1" id="KW-0732">Signal</keyword>
<dbReference type="Gene3D" id="2.130.10.130">
    <property type="entry name" value="Integrin alpha, N-terminal"/>
    <property type="match status" value="2"/>
</dbReference>
<name>A0A2I7SJY7_9FLAO</name>
<dbReference type="KEGG" id="taj:C1A40_12490"/>
<dbReference type="SMART" id="SM00635">
    <property type="entry name" value="BID_2"/>
    <property type="match status" value="2"/>
</dbReference>
<dbReference type="InterPro" id="IPR011519">
    <property type="entry name" value="UnbV_ASPIC"/>
</dbReference>
<dbReference type="Pfam" id="PF02368">
    <property type="entry name" value="Big_2"/>
    <property type="match status" value="2"/>
</dbReference>
<dbReference type="AlphaFoldDB" id="A0A2I7SJY7"/>
<sequence length="1041" mass="115715">MTFKSIQSVLVVCFVVLITLLLAESCHDDSKKNQVVIFSNETDITSLNPLEFQTDLSGTVVKKVYFYLDNPTHYASLSLYGNGRLLIENLNIPKKGKQTVNALVSFPDLGQTQLKIEVRDADITLNKVEVEDQNTLSIPQFEDISVSAGLDKVNSIKYGGPTVADINQDGYYDFIVNNHNEETSKLYWNNGAGIVTKHHQDLARWFMHDLHGTALGDYDNDGDLDLILTQGGGNGTAPSRANFYKNDNGTFIRYTGDVGISRGARGRGARWGDFDLDGDLDFMLVNEEGLKKEKPQHFFYENLGDGTFKFKSVEGIQDAHPSRALVTDINADGIDDIILYGPMSIWQGNGDFTFTDVTKTMLKDLPEYEQVMAVTDIDIDNDGDLDLYLARGMSVEGGKGEPPFLDCDPIHKEMAIKTRGYKGVDAFEFEGDHTINLTNYYYLAQGNYRGTTYPIFLGENKVRHEIASGDDFSFDKNTAAGWPEDTSEDGLYFGTVGENKWKAALVRNGDLFWAYRFSLSGVTSVTPEFESQNRNVQDVLLKNENGQFVDVSKAWNLPEGSNSLGVTTGDFNNDGHQDLFVYRWGFIGKRTSDYMLLNSGNHNFETTTMHGANAVGDVGNGDMGQAFDFDLDGHLDILSGSEGGQWYLYKQNTQNQGHYAIIRVSYAPNSNIDATSAQVTLETEKNTYYKRVGSSGEVFSQSLLNNVHFGLGAENHIKKVTVKWRNGETVVFKDKKANTILDTNALDPENISLLATSKQIRKGTTMPLDVELTPKNAEEKVLWASNNENILKVDKNGMLKAVGQVGENATITATSVANNKQTESTFEIVPFEPISAENIILNPIKDELYEKDSIQIIAKVVPQLADNKALVWTSTHPKVARVTNTGMLFLEKAGTTTIKVALKDNPKLSKQVQLTVKPLVKPSIQIVNKKALQKLKSGSQIQVKVNYHAGSKHQVINADEGGVRVWFRHFKNQWIPIKDTVLVDETALYKTSGTTVKTFSLKDMVPTKDLPEGQFYMIRATFTASDGQMYSDELYPIEVLP</sequence>